<keyword evidence="5" id="KW-0560">Oxidoreductase</keyword>
<sequence length="424" mass="46006">MSLSHSTTRVSGAKNVDYFVPAQEPAAGTALTKQSSGEDVPLLFKPLTIRGVTFPNRVWLSALDQYSSKDGSPSAWHLAHIGGIATRGPGLSIMECTAIQARGRITPEDAGIWDDRHIAEHKVITDFVHSQNQKIGIQLAHAGRKASTRAAWLQSSSFGVGLLVAEEDGGWPNDLIAPSAIAWSDKLGTPRAMTTEDIKDSVEDWKKAAQRAVNAGFDVIELHGAHGFLLNAFISPTSNKRTDQYGGSFENRIRYPLEVIDAVRSVIPKDMPLFYRISATEWCEKSLPNEPSWTVEDTVKFAGIIADHGVDLIDLSSGGNSQHQRVEPGHLYQVPFAAAVKKAHGDKILAAAVGGITNGNDAQRILTEGSADITLVGRAFQKNPGTVWKFAEDLGVEIFMSHQMEWPYIGRGGSVTRRLPLPEA</sequence>
<accession>A0A4R0R4E9</accession>
<reference evidence="7 8" key="1">
    <citation type="submission" date="2018-11" db="EMBL/GenBank/DDBJ databases">
        <title>Genome assembly of Steccherinum ochraceum LE-BIN_3174, the white-rot fungus of the Steccherinaceae family (The Residual Polyporoid clade, Polyporales, Basidiomycota).</title>
        <authorList>
            <person name="Fedorova T.V."/>
            <person name="Glazunova O.A."/>
            <person name="Landesman E.O."/>
            <person name="Moiseenko K.V."/>
            <person name="Psurtseva N.V."/>
            <person name="Savinova O.S."/>
            <person name="Shakhova N.V."/>
            <person name="Tyazhelova T.V."/>
            <person name="Vasina D.V."/>
        </authorList>
    </citation>
    <scope>NUCLEOTIDE SEQUENCE [LARGE SCALE GENOMIC DNA]</scope>
    <source>
        <strain evidence="7 8">LE-BIN_3174</strain>
    </source>
</reference>
<dbReference type="SUPFAM" id="SSF51395">
    <property type="entry name" value="FMN-linked oxidoreductases"/>
    <property type="match status" value="1"/>
</dbReference>
<dbReference type="InterPro" id="IPR001155">
    <property type="entry name" value="OxRdtase_FMN_N"/>
</dbReference>
<evidence type="ECO:0000259" key="6">
    <source>
        <dbReference type="Pfam" id="PF00724"/>
    </source>
</evidence>
<dbReference type="AlphaFoldDB" id="A0A4R0R4E9"/>
<dbReference type="PANTHER" id="PTHR43303:SF4">
    <property type="entry name" value="NADPH DEHYDROGENASE C23G7.10C-RELATED"/>
    <property type="match status" value="1"/>
</dbReference>
<evidence type="ECO:0000256" key="4">
    <source>
        <dbReference type="ARBA" id="ARBA00022857"/>
    </source>
</evidence>
<organism evidence="7 8">
    <name type="scientific">Steccherinum ochraceum</name>
    <dbReference type="NCBI Taxonomy" id="92696"/>
    <lineage>
        <taxon>Eukaryota</taxon>
        <taxon>Fungi</taxon>
        <taxon>Dikarya</taxon>
        <taxon>Basidiomycota</taxon>
        <taxon>Agaricomycotina</taxon>
        <taxon>Agaricomycetes</taxon>
        <taxon>Polyporales</taxon>
        <taxon>Steccherinaceae</taxon>
        <taxon>Steccherinum</taxon>
    </lineage>
</organism>
<protein>
    <recommendedName>
        <fullName evidence="6">NADH:flavin oxidoreductase/NADH oxidase N-terminal domain-containing protein</fullName>
    </recommendedName>
</protein>
<evidence type="ECO:0000256" key="3">
    <source>
        <dbReference type="ARBA" id="ARBA00022643"/>
    </source>
</evidence>
<keyword evidence="2" id="KW-0285">Flavoprotein</keyword>
<keyword evidence="3" id="KW-0288">FMN</keyword>
<dbReference type="GO" id="GO:0003959">
    <property type="term" value="F:NADPH dehydrogenase activity"/>
    <property type="evidence" value="ECO:0007669"/>
    <property type="project" value="InterPro"/>
</dbReference>
<dbReference type="Gene3D" id="3.20.20.70">
    <property type="entry name" value="Aldolase class I"/>
    <property type="match status" value="1"/>
</dbReference>
<gene>
    <name evidence="7" type="ORF">EIP91_009060</name>
</gene>
<dbReference type="PANTHER" id="PTHR43303">
    <property type="entry name" value="NADPH DEHYDROGENASE C23G7.10C-RELATED"/>
    <property type="match status" value="1"/>
</dbReference>
<dbReference type="EMBL" id="RWJN01000508">
    <property type="protein sequence ID" value="TCD61076.1"/>
    <property type="molecule type" value="Genomic_DNA"/>
</dbReference>
<evidence type="ECO:0000313" key="7">
    <source>
        <dbReference type="EMBL" id="TCD61076.1"/>
    </source>
</evidence>
<dbReference type="STRING" id="92696.A0A4R0R4E9"/>
<proteinExistence type="predicted"/>
<dbReference type="Pfam" id="PF00724">
    <property type="entry name" value="Oxidored_FMN"/>
    <property type="match status" value="1"/>
</dbReference>
<keyword evidence="4" id="KW-0521">NADP</keyword>
<evidence type="ECO:0000256" key="1">
    <source>
        <dbReference type="ARBA" id="ARBA00001917"/>
    </source>
</evidence>
<evidence type="ECO:0000256" key="2">
    <source>
        <dbReference type="ARBA" id="ARBA00022630"/>
    </source>
</evidence>
<name>A0A4R0R4E9_9APHY</name>
<comment type="cofactor">
    <cofactor evidence="1">
        <name>FMN</name>
        <dbReference type="ChEBI" id="CHEBI:58210"/>
    </cofactor>
</comment>
<evidence type="ECO:0000256" key="5">
    <source>
        <dbReference type="ARBA" id="ARBA00023002"/>
    </source>
</evidence>
<dbReference type="InterPro" id="IPR044152">
    <property type="entry name" value="YqjM-like"/>
</dbReference>
<keyword evidence="8" id="KW-1185">Reference proteome</keyword>
<dbReference type="GO" id="GO:0010181">
    <property type="term" value="F:FMN binding"/>
    <property type="evidence" value="ECO:0007669"/>
    <property type="project" value="InterPro"/>
</dbReference>
<dbReference type="Proteomes" id="UP000292702">
    <property type="component" value="Unassembled WGS sequence"/>
</dbReference>
<dbReference type="InterPro" id="IPR013785">
    <property type="entry name" value="Aldolase_TIM"/>
</dbReference>
<dbReference type="GO" id="GO:0050661">
    <property type="term" value="F:NADP binding"/>
    <property type="evidence" value="ECO:0007669"/>
    <property type="project" value="InterPro"/>
</dbReference>
<feature type="domain" description="NADH:flavin oxidoreductase/NADH oxidase N-terminal" evidence="6">
    <location>
        <begin position="43"/>
        <end position="393"/>
    </location>
</feature>
<dbReference type="CDD" id="cd02932">
    <property type="entry name" value="OYE_YqiM_FMN"/>
    <property type="match status" value="1"/>
</dbReference>
<dbReference type="OrthoDB" id="72788at2759"/>
<comment type="caution">
    <text evidence="7">The sequence shown here is derived from an EMBL/GenBank/DDBJ whole genome shotgun (WGS) entry which is preliminary data.</text>
</comment>
<evidence type="ECO:0000313" key="8">
    <source>
        <dbReference type="Proteomes" id="UP000292702"/>
    </source>
</evidence>